<comment type="caution">
    <text evidence="2">The sequence shown here is derived from an EMBL/GenBank/DDBJ whole genome shotgun (WGS) entry which is preliminary data.</text>
</comment>
<organism evidence="2 3">
    <name type="scientific">Polyplax serrata</name>
    <name type="common">Common mouse louse</name>
    <dbReference type="NCBI Taxonomy" id="468196"/>
    <lineage>
        <taxon>Eukaryota</taxon>
        <taxon>Metazoa</taxon>
        <taxon>Ecdysozoa</taxon>
        <taxon>Arthropoda</taxon>
        <taxon>Hexapoda</taxon>
        <taxon>Insecta</taxon>
        <taxon>Pterygota</taxon>
        <taxon>Neoptera</taxon>
        <taxon>Paraneoptera</taxon>
        <taxon>Psocodea</taxon>
        <taxon>Troctomorpha</taxon>
        <taxon>Phthiraptera</taxon>
        <taxon>Anoplura</taxon>
        <taxon>Polyplacidae</taxon>
        <taxon>Polyplax</taxon>
    </lineage>
</organism>
<feature type="compositionally biased region" description="Basic and acidic residues" evidence="1">
    <location>
        <begin position="8"/>
        <end position="19"/>
    </location>
</feature>
<name>A0ABR1BI16_POLSC</name>
<proteinExistence type="predicted"/>
<gene>
    <name evidence="2" type="ORF">RUM44_013322</name>
</gene>
<dbReference type="EMBL" id="JAWJWF010000001">
    <property type="protein sequence ID" value="KAK6641607.1"/>
    <property type="molecule type" value="Genomic_DNA"/>
</dbReference>
<feature type="region of interest" description="Disordered" evidence="1">
    <location>
        <begin position="1"/>
        <end position="62"/>
    </location>
</feature>
<dbReference type="Proteomes" id="UP001359485">
    <property type="component" value="Unassembled WGS sequence"/>
</dbReference>
<feature type="region of interest" description="Disordered" evidence="1">
    <location>
        <begin position="175"/>
        <end position="207"/>
    </location>
</feature>
<evidence type="ECO:0000313" key="3">
    <source>
        <dbReference type="Proteomes" id="UP001359485"/>
    </source>
</evidence>
<evidence type="ECO:0000256" key="1">
    <source>
        <dbReference type="SAM" id="MobiDB-lite"/>
    </source>
</evidence>
<feature type="compositionally biased region" description="Polar residues" evidence="1">
    <location>
        <begin position="20"/>
        <end position="34"/>
    </location>
</feature>
<accession>A0ABR1BI16</accession>
<evidence type="ECO:0000313" key="2">
    <source>
        <dbReference type="EMBL" id="KAK6641607.1"/>
    </source>
</evidence>
<sequence>METTTAEGCRRLERQKRESNSSFGLNGTTVQKQNDPPWGKPRAKDSGGKGVFASSQKTDGGAKTEKKSCFLRIRKLSPKIKNVTTYKWLPTRSLLHLINLIQTAVKLTNKFLEFTEDSVEAEEKVRLNRGLSETSTTTKPHRARPLTKRQSLTCENFTIALMSLFAGRVKQWEGGGQKAAGQEANSTGKQKKKTHHESNCAPTQPTTRVVPGAIAEGDKMCWCNSNVNGIMIT</sequence>
<protein>
    <submittedName>
        <fullName evidence="2">Uncharacterized protein</fullName>
    </submittedName>
</protein>
<reference evidence="2 3" key="1">
    <citation type="submission" date="2023-09" db="EMBL/GenBank/DDBJ databases">
        <title>Genomes of two closely related lineages of the louse Polyplax serrata with different host specificities.</title>
        <authorList>
            <person name="Martinu J."/>
            <person name="Tarabai H."/>
            <person name="Stefka J."/>
            <person name="Hypsa V."/>
        </authorList>
    </citation>
    <scope>NUCLEOTIDE SEQUENCE [LARGE SCALE GENOMIC DNA]</scope>
    <source>
        <strain evidence="2">98ZLc_SE</strain>
    </source>
</reference>
<keyword evidence="3" id="KW-1185">Reference proteome</keyword>